<comment type="similarity">
    <text evidence="1 7">Belongs to the cytochrome P450 family.</text>
</comment>
<dbReference type="InterPro" id="IPR001128">
    <property type="entry name" value="Cyt_P450"/>
</dbReference>
<dbReference type="Proteomes" id="UP001336020">
    <property type="component" value="Unassembled WGS sequence"/>
</dbReference>
<keyword evidence="5 7" id="KW-0408">Iron</keyword>
<evidence type="ECO:0000256" key="5">
    <source>
        <dbReference type="ARBA" id="ARBA00023004"/>
    </source>
</evidence>
<protein>
    <submittedName>
        <fullName evidence="8">Cytochrome P450</fullName>
    </submittedName>
</protein>
<dbReference type="EMBL" id="JAUTXY010000001">
    <property type="protein sequence ID" value="MEE2055958.1"/>
    <property type="molecule type" value="Genomic_DNA"/>
</dbReference>
<dbReference type="InterPro" id="IPR050196">
    <property type="entry name" value="Cytochrome_P450_Monoox"/>
</dbReference>
<dbReference type="PANTHER" id="PTHR24291:SF50">
    <property type="entry name" value="BIFUNCTIONAL ALBAFLAVENONE MONOOXYGENASE_TERPENE SYNTHASE"/>
    <property type="match status" value="1"/>
</dbReference>
<dbReference type="RefSeq" id="WP_330131281.1">
    <property type="nucleotide sequence ID" value="NZ_JAUTXY010000001.1"/>
</dbReference>
<dbReference type="Gene3D" id="1.10.630.10">
    <property type="entry name" value="Cytochrome P450"/>
    <property type="match status" value="1"/>
</dbReference>
<dbReference type="InterPro" id="IPR036396">
    <property type="entry name" value="Cyt_P450_sf"/>
</dbReference>
<evidence type="ECO:0000313" key="9">
    <source>
        <dbReference type="Proteomes" id="UP001336020"/>
    </source>
</evidence>
<evidence type="ECO:0000256" key="6">
    <source>
        <dbReference type="ARBA" id="ARBA00023033"/>
    </source>
</evidence>
<accession>A0ABU7L325</accession>
<dbReference type="Pfam" id="PF00067">
    <property type="entry name" value="p450"/>
    <property type="match status" value="1"/>
</dbReference>
<reference evidence="8 9" key="1">
    <citation type="submission" date="2023-07" db="EMBL/GenBank/DDBJ databases">
        <authorList>
            <person name="Girao M."/>
            <person name="Carvalho M.F."/>
        </authorList>
    </citation>
    <scope>NUCLEOTIDE SEQUENCE [LARGE SCALE GENOMIC DNA]</scope>
    <source>
        <strain evidence="8 9">YIM65754</strain>
    </source>
</reference>
<keyword evidence="9" id="KW-1185">Reference proteome</keyword>
<keyword evidence="6 7" id="KW-0503">Monooxygenase</keyword>
<dbReference type="InterPro" id="IPR002401">
    <property type="entry name" value="Cyt_P450_E_grp-I"/>
</dbReference>
<keyword evidence="2 7" id="KW-0349">Heme</keyword>
<organism evidence="8 9">
    <name type="scientific">Rhodococcus artemisiae</name>
    <dbReference type="NCBI Taxonomy" id="714159"/>
    <lineage>
        <taxon>Bacteria</taxon>
        <taxon>Bacillati</taxon>
        <taxon>Actinomycetota</taxon>
        <taxon>Actinomycetes</taxon>
        <taxon>Mycobacteriales</taxon>
        <taxon>Nocardiaceae</taxon>
        <taxon>Rhodococcus</taxon>
    </lineage>
</organism>
<dbReference type="PRINTS" id="PR00463">
    <property type="entry name" value="EP450I"/>
</dbReference>
<evidence type="ECO:0000256" key="4">
    <source>
        <dbReference type="ARBA" id="ARBA00023002"/>
    </source>
</evidence>
<evidence type="ECO:0000256" key="1">
    <source>
        <dbReference type="ARBA" id="ARBA00010617"/>
    </source>
</evidence>
<gene>
    <name evidence="8" type="ORF">Q7514_00250</name>
</gene>
<evidence type="ECO:0000256" key="3">
    <source>
        <dbReference type="ARBA" id="ARBA00022723"/>
    </source>
</evidence>
<name>A0ABU7L325_9NOCA</name>
<keyword evidence="4 7" id="KW-0560">Oxidoreductase</keyword>
<dbReference type="PANTHER" id="PTHR24291">
    <property type="entry name" value="CYTOCHROME P450 FAMILY 4"/>
    <property type="match status" value="1"/>
</dbReference>
<proteinExistence type="inferred from homology"/>
<dbReference type="SUPFAM" id="SSF48264">
    <property type="entry name" value="Cytochrome P450"/>
    <property type="match status" value="1"/>
</dbReference>
<comment type="caution">
    <text evidence="8">The sequence shown here is derived from an EMBL/GenBank/DDBJ whole genome shotgun (WGS) entry which is preliminary data.</text>
</comment>
<evidence type="ECO:0000256" key="2">
    <source>
        <dbReference type="ARBA" id="ARBA00022617"/>
    </source>
</evidence>
<sequence>MLLALHHDRRLWGENAEDFDPDRFLPAAVRARPAHAYKPFGVGARACIGRQFALHEAVLALARILMRFDAAPTPGYELSVSELRTIRPERLRLHLRNR</sequence>
<evidence type="ECO:0000313" key="8">
    <source>
        <dbReference type="EMBL" id="MEE2055958.1"/>
    </source>
</evidence>
<dbReference type="InterPro" id="IPR017972">
    <property type="entry name" value="Cyt_P450_CS"/>
</dbReference>
<keyword evidence="3 7" id="KW-0479">Metal-binding</keyword>
<evidence type="ECO:0000256" key="7">
    <source>
        <dbReference type="RuleBase" id="RU000461"/>
    </source>
</evidence>
<dbReference type="PROSITE" id="PS00086">
    <property type="entry name" value="CYTOCHROME_P450"/>
    <property type="match status" value="1"/>
</dbReference>